<reference evidence="3" key="2">
    <citation type="journal article" date="2013" name="PLoS Genet.">
        <title>Comparative genome structure, secondary metabolite, and effector coding capacity across Cochliobolus pathogens.</title>
        <authorList>
            <person name="Condon B.J."/>
            <person name="Leng Y."/>
            <person name="Wu D."/>
            <person name="Bushley K.E."/>
            <person name="Ohm R.A."/>
            <person name="Otillar R."/>
            <person name="Martin J."/>
            <person name="Schackwitz W."/>
            <person name="Grimwood J."/>
            <person name="MohdZainudin N."/>
            <person name="Xue C."/>
            <person name="Wang R."/>
            <person name="Manning V.A."/>
            <person name="Dhillon B."/>
            <person name="Tu Z.J."/>
            <person name="Steffenson B.J."/>
            <person name="Salamov A."/>
            <person name="Sun H."/>
            <person name="Lowry S."/>
            <person name="LaButti K."/>
            <person name="Han J."/>
            <person name="Copeland A."/>
            <person name="Lindquist E."/>
            <person name="Barry K."/>
            <person name="Schmutz J."/>
            <person name="Baker S.E."/>
            <person name="Ciuffetti L.M."/>
            <person name="Grigoriev I.V."/>
            <person name="Zhong S."/>
            <person name="Turgeon B.G."/>
        </authorList>
    </citation>
    <scope>NUCLEOTIDE SEQUENCE [LARGE SCALE GENOMIC DNA]</scope>
    <source>
        <strain evidence="3">C5 / ATCC 48332 / race O</strain>
    </source>
</reference>
<feature type="compositionally biased region" description="Polar residues" evidence="1">
    <location>
        <begin position="20"/>
        <end position="31"/>
    </location>
</feature>
<organism evidence="2 3">
    <name type="scientific">Cochliobolus heterostrophus (strain C5 / ATCC 48332 / race O)</name>
    <name type="common">Southern corn leaf blight fungus</name>
    <name type="synonym">Bipolaris maydis</name>
    <dbReference type="NCBI Taxonomy" id="701091"/>
    <lineage>
        <taxon>Eukaryota</taxon>
        <taxon>Fungi</taxon>
        <taxon>Dikarya</taxon>
        <taxon>Ascomycota</taxon>
        <taxon>Pezizomycotina</taxon>
        <taxon>Dothideomycetes</taxon>
        <taxon>Pleosporomycetidae</taxon>
        <taxon>Pleosporales</taxon>
        <taxon>Pleosporineae</taxon>
        <taxon>Pleosporaceae</taxon>
        <taxon>Bipolaris</taxon>
    </lineage>
</organism>
<keyword evidence="3" id="KW-1185">Reference proteome</keyword>
<protein>
    <submittedName>
        <fullName evidence="2">Uncharacterized protein</fullName>
    </submittedName>
</protein>
<reference evidence="2 3" key="1">
    <citation type="journal article" date="2012" name="PLoS Pathog.">
        <title>Diverse lifestyles and strategies of plant pathogenesis encoded in the genomes of eighteen Dothideomycetes fungi.</title>
        <authorList>
            <person name="Ohm R.A."/>
            <person name="Feau N."/>
            <person name="Henrissat B."/>
            <person name="Schoch C.L."/>
            <person name="Horwitz B.A."/>
            <person name="Barry K.W."/>
            <person name="Condon B.J."/>
            <person name="Copeland A.C."/>
            <person name="Dhillon B."/>
            <person name="Glaser F."/>
            <person name="Hesse C.N."/>
            <person name="Kosti I."/>
            <person name="LaButti K."/>
            <person name="Lindquist E.A."/>
            <person name="Lucas S."/>
            <person name="Salamov A.A."/>
            <person name="Bradshaw R.E."/>
            <person name="Ciuffetti L."/>
            <person name="Hamelin R.C."/>
            <person name="Kema G.H.J."/>
            <person name="Lawrence C."/>
            <person name="Scott J.A."/>
            <person name="Spatafora J.W."/>
            <person name="Turgeon B.G."/>
            <person name="de Wit P.J.G.M."/>
            <person name="Zhong S."/>
            <person name="Goodwin S.B."/>
            <person name="Grigoriev I.V."/>
        </authorList>
    </citation>
    <scope>NUCLEOTIDE SEQUENCE [LARGE SCALE GENOMIC DNA]</scope>
    <source>
        <strain evidence="3">C5 / ATCC 48332 / race O</strain>
    </source>
</reference>
<sequence length="128" mass="13836">MYHPSEQVATQADTHGARLASSSGRRPQPASNGGRGRYVMAVHSPIPPGRRLGCRAAHASCHPSAHCPSCWLVASPHAPTPTPMPMPMPMPMVRPSVLLWDWRQLHAPGPPPDQALAALLQARPWQQP</sequence>
<evidence type="ECO:0000313" key="2">
    <source>
        <dbReference type="EMBL" id="EMD96301.1"/>
    </source>
</evidence>
<evidence type="ECO:0000313" key="3">
    <source>
        <dbReference type="Proteomes" id="UP000016936"/>
    </source>
</evidence>
<gene>
    <name evidence="2" type="ORF">COCHEDRAFT_1027050</name>
</gene>
<name>M2URV4_COCH5</name>
<proteinExistence type="predicted"/>
<evidence type="ECO:0000256" key="1">
    <source>
        <dbReference type="SAM" id="MobiDB-lite"/>
    </source>
</evidence>
<feature type="region of interest" description="Disordered" evidence="1">
    <location>
        <begin position="1"/>
        <end position="38"/>
    </location>
</feature>
<dbReference type="AlphaFoldDB" id="M2URV4"/>
<accession>M2URV4</accession>
<dbReference type="EMBL" id="KB445570">
    <property type="protein sequence ID" value="EMD96301.1"/>
    <property type="molecule type" value="Genomic_DNA"/>
</dbReference>
<dbReference type="Proteomes" id="UP000016936">
    <property type="component" value="Unassembled WGS sequence"/>
</dbReference>
<dbReference type="HOGENOM" id="CLU_1981433_0_0_1"/>